<sequence length="132" mass="15112">MLNIPKTVIDPFYRYRRPISSVKIEKGKTLIVNSKALSKSLDRDILLISKYLGQSLSTNVVVKDDMIWINGRVELERIEDKIESFIEKYVICSKDDNPETIIQKDKKGLCLVCKACGSKTILPDDKVTKYMI</sequence>
<evidence type="ECO:0000256" key="1">
    <source>
        <dbReference type="ARBA" id="ARBA00010397"/>
    </source>
</evidence>
<dbReference type="EMBL" id="LT906555">
    <property type="protein sequence ID" value="SNW62841.1"/>
    <property type="molecule type" value="Genomic_DNA"/>
</dbReference>
<dbReference type="InterPro" id="IPR016190">
    <property type="entry name" value="Transl_init_fac_IF2/IF5_Zn-bd"/>
</dbReference>
<dbReference type="SMART" id="SM00653">
    <property type="entry name" value="eIF2B_5"/>
    <property type="match status" value="1"/>
</dbReference>
<keyword evidence="2 7" id="KW-0396">Initiation factor</keyword>
<proteinExistence type="inferred from homology"/>
<dbReference type="PANTHER" id="PTHR23001">
    <property type="entry name" value="EUKARYOTIC TRANSLATION INITIATION FACTOR"/>
    <property type="match status" value="1"/>
</dbReference>
<reference evidence="7" key="1">
    <citation type="submission" date="2017-08" db="EMBL/GenBank/DDBJ databases">
        <authorList>
            <consortium name="Urmite Genomes"/>
        </authorList>
    </citation>
    <scope>NUCLEOTIDE SEQUENCE [LARGE SCALE GENOMIC DNA]</scope>
    <source>
        <strain evidence="7">IHUMI-LCC2</strain>
    </source>
</reference>
<dbReference type="Gene3D" id="3.30.30.170">
    <property type="match status" value="1"/>
</dbReference>
<accession>A0A2I2L5P9</accession>
<dbReference type="InterPro" id="IPR016189">
    <property type="entry name" value="Transl_init_fac_IF2/IF5_N"/>
</dbReference>
<dbReference type="KEGG" id="vg:35382780"/>
<dbReference type="Proteomes" id="UP000236316">
    <property type="component" value="Segment"/>
</dbReference>
<keyword evidence="3" id="KW-0547">Nucleotide-binding</keyword>
<keyword evidence="8" id="KW-1185">Reference proteome</keyword>
<feature type="domain" description="Translation initiation factor IF2/IF5" evidence="6">
    <location>
        <begin position="12"/>
        <end position="119"/>
    </location>
</feature>
<dbReference type="SUPFAM" id="SSF100966">
    <property type="entry name" value="Translation initiation factor 2 beta, aIF2beta, N-terminal domain"/>
    <property type="match status" value="1"/>
</dbReference>
<evidence type="ECO:0000256" key="4">
    <source>
        <dbReference type="ARBA" id="ARBA00022917"/>
    </source>
</evidence>
<keyword evidence="5" id="KW-0342">GTP-binding</keyword>
<dbReference type="RefSeq" id="YP_009449143.1">
    <property type="nucleotide sequence ID" value="NC_036594.1"/>
</dbReference>
<name>A0A2I2L5P9_9VIRU</name>
<keyword evidence="4" id="KW-0648">Protein biosynthesis</keyword>
<evidence type="ECO:0000313" key="8">
    <source>
        <dbReference type="Proteomes" id="UP000236316"/>
    </source>
</evidence>
<evidence type="ECO:0000256" key="2">
    <source>
        <dbReference type="ARBA" id="ARBA00022540"/>
    </source>
</evidence>
<evidence type="ECO:0000313" key="7">
    <source>
        <dbReference type="EMBL" id="SNW62841.1"/>
    </source>
</evidence>
<dbReference type="PANTHER" id="PTHR23001:SF7">
    <property type="entry name" value="EUKARYOTIC TRANSLATION INITIATION FACTOR 5"/>
    <property type="match status" value="1"/>
</dbReference>
<evidence type="ECO:0000256" key="5">
    <source>
        <dbReference type="ARBA" id="ARBA00023134"/>
    </source>
</evidence>
<dbReference type="Pfam" id="PF01873">
    <property type="entry name" value="eIF-5_eIF-2B"/>
    <property type="match status" value="1"/>
</dbReference>
<protein>
    <submittedName>
        <fullName evidence="7">Eukaryotic translation initiation factor eIF2B-eIF5</fullName>
    </submittedName>
</protein>
<organism evidence="7">
    <name type="scientific">Orpheovirus IHUMI-LCC2</name>
    <dbReference type="NCBI Taxonomy" id="2023057"/>
    <lineage>
        <taxon>Viruses</taxon>
        <taxon>Varidnaviria</taxon>
        <taxon>Bamfordvirae</taxon>
        <taxon>Nucleocytoviricota</taxon>
        <taxon>Megaviricetes</taxon>
        <taxon>Pimascovirales</taxon>
        <taxon>Ocovirineae</taxon>
        <taxon>Orpheoviridae</taxon>
        <taxon>Alphaorpheovirus</taxon>
        <taxon>Alphaorpheovirus massiliense</taxon>
    </lineage>
</organism>
<dbReference type="SUPFAM" id="SSF75689">
    <property type="entry name" value="Zinc-binding domain of translation initiation factor 2 beta"/>
    <property type="match status" value="1"/>
</dbReference>
<dbReference type="GO" id="GO:0005092">
    <property type="term" value="F:GDP-dissociation inhibitor activity"/>
    <property type="evidence" value="ECO:0007669"/>
    <property type="project" value="TreeGrafter"/>
</dbReference>
<dbReference type="GeneID" id="35382780"/>
<dbReference type="InterPro" id="IPR045196">
    <property type="entry name" value="IF2/IF5"/>
</dbReference>
<gene>
    <name evidence="7" type="ORF">ORPV_937</name>
</gene>
<dbReference type="InterPro" id="IPR002735">
    <property type="entry name" value="Transl_init_fac_IF2/IF5_dom"/>
</dbReference>
<dbReference type="GO" id="GO:0005525">
    <property type="term" value="F:GTP binding"/>
    <property type="evidence" value="ECO:0007669"/>
    <property type="project" value="UniProtKB-KW"/>
</dbReference>
<dbReference type="Gene3D" id="2.20.25.350">
    <property type="match status" value="1"/>
</dbReference>
<comment type="similarity">
    <text evidence="1">Belongs to the eIF-2-beta/eIF-5 family.</text>
</comment>
<evidence type="ECO:0000256" key="3">
    <source>
        <dbReference type="ARBA" id="ARBA00022741"/>
    </source>
</evidence>
<evidence type="ECO:0000259" key="6">
    <source>
        <dbReference type="SMART" id="SM00653"/>
    </source>
</evidence>